<dbReference type="InterPro" id="IPR050076">
    <property type="entry name" value="ArchSynthase1/Queuine_TRR"/>
</dbReference>
<dbReference type="Gene3D" id="3.20.20.105">
    <property type="entry name" value="Queuine tRNA-ribosyltransferase-like"/>
    <property type="match status" value="1"/>
</dbReference>
<comment type="pathway">
    <text evidence="4">tRNA modification; tRNA-queuosine biosynthesis.</text>
</comment>
<dbReference type="UniPathway" id="UPA00392"/>
<organism evidence="7">
    <name type="scientific">Desulfatirhabdium butyrativorans</name>
    <dbReference type="NCBI Taxonomy" id="340467"/>
    <lineage>
        <taxon>Bacteria</taxon>
        <taxon>Pseudomonadati</taxon>
        <taxon>Thermodesulfobacteriota</taxon>
        <taxon>Desulfobacteria</taxon>
        <taxon>Desulfobacterales</taxon>
        <taxon>Desulfatirhabdiaceae</taxon>
        <taxon>Desulfatirhabdium</taxon>
    </lineage>
</organism>
<feature type="binding site" evidence="4">
    <location>
        <position position="139"/>
    </location>
    <ligand>
        <name>substrate</name>
    </ligand>
</feature>
<feature type="binding site" evidence="4">
    <location>
        <position position="301"/>
    </location>
    <ligand>
        <name>Zn(2+)</name>
        <dbReference type="ChEBI" id="CHEBI:29105"/>
    </ligand>
</feature>
<feature type="binding site" evidence="4">
    <location>
        <position position="208"/>
    </location>
    <ligand>
        <name>substrate</name>
    </ligand>
</feature>
<keyword evidence="4" id="KW-0479">Metal-binding</keyword>
<feature type="region of interest" description="RNA binding" evidence="4">
    <location>
        <begin position="239"/>
        <end position="245"/>
    </location>
</feature>
<dbReference type="SUPFAM" id="SSF51713">
    <property type="entry name" value="tRNA-guanine transglycosylase"/>
    <property type="match status" value="1"/>
</dbReference>
<comment type="catalytic activity">
    <reaction evidence="4">
        <text>7-aminomethyl-7-carbaguanine + guanosine(34) in tRNA = 7-aminomethyl-7-carbaguanosine(34) in tRNA + guanine</text>
        <dbReference type="Rhea" id="RHEA:24104"/>
        <dbReference type="Rhea" id="RHEA-COMP:10341"/>
        <dbReference type="Rhea" id="RHEA-COMP:10342"/>
        <dbReference type="ChEBI" id="CHEBI:16235"/>
        <dbReference type="ChEBI" id="CHEBI:58703"/>
        <dbReference type="ChEBI" id="CHEBI:74269"/>
        <dbReference type="ChEBI" id="CHEBI:82833"/>
        <dbReference type="EC" id="2.4.2.29"/>
    </reaction>
</comment>
<feature type="binding site" evidence="4">
    <location>
        <position position="298"/>
    </location>
    <ligand>
        <name>Zn(2+)</name>
        <dbReference type="ChEBI" id="CHEBI:29105"/>
    </ligand>
</feature>
<dbReference type="PANTHER" id="PTHR46499:SF1">
    <property type="entry name" value="QUEUINE TRNA-RIBOSYLTRANSFERASE"/>
    <property type="match status" value="1"/>
</dbReference>
<dbReference type="EC" id="2.4.2.29" evidence="4"/>
<evidence type="ECO:0000256" key="4">
    <source>
        <dbReference type="HAMAP-Rule" id="MF_00168"/>
    </source>
</evidence>
<keyword evidence="4" id="KW-0671">Queuosine biosynthesis</keyword>
<dbReference type="InterPro" id="IPR004803">
    <property type="entry name" value="TGT"/>
</dbReference>
<comment type="similarity">
    <text evidence="4">Belongs to the queuine tRNA-ribosyltransferase family.</text>
</comment>
<keyword evidence="3 4" id="KW-0819">tRNA processing</keyword>
<dbReference type="GO" id="GO:0005829">
    <property type="term" value="C:cytosol"/>
    <property type="evidence" value="ECO:0007669"/>
    <property type="project" value="TreeGrafter"/>
</dbReference>
<comment type="function">
    <text evidence="4">Catalyzes the base-exchange of a guanine (G) residue with the queuine precursor 7-aminomethyl-7-deazaguanine (PreQ1) at position 34 (anticodon wobble position) in tRNAs with GU(N) anticodons (tRNA-Asp, -Asn, -His and -Tyr). Catalysis occurs through a double-displacement mechanism. The nucleophile active site attacks the C1' of nucleotide 34 to detach the guanine base from the RNA, forming a covalent enzyme-RNA intermediate. The proton acceptor active site deprotonates the incoming PreQ1, allowing a nucleophilic attack on the C1' of the ribose to form the product. After dissociation, two additional enzymatic reactions on the tRNA convert PreQ1 to queuine (Q), resulting in the hypermodified nucleoside queuosine (7-(((4,5-cis-dihydroxy-2-cyclopenten-1-yl)amino)methyl)-7-deazaguanosine).</text>
</comment>
<feature type="binding site" evidence="4">
    <location>
        <begin position="86"/>
        <end position="90"/>
    </location>
    <ligand>
        <name>substrate</name>
    </ligand>
</feature>
<accession>A0A7C4RNT9</accession>
<feature type="region of interest" description="RNA binding; important for wobble base 34 recognition" evidence="4">
    <location>
        <begin position="263"/>
        <end position="267"/>
    </location>
</feature>
<keyword evidence="4" id="KW-0862">Zinc</keyword>
<protein>
    <recommendedName>
        <fullName evidence="4">Queuine tRNA-ribosyltransferase</fullName>
        <ecNumber evidence="4">2.4.2.29</ecNumber>
    </recommendedName>
    <alternativeName>
        <fullName evidence="4">Guanine insertion enzyme</fullName>
    </alternativeName>
    <alternativeName>
        <fullName evidence="4">tRNA-guanine transglycosylase</fullName>
    </alternativeName>
</protein>
<comment type="subunit">
    <text evidence="4">Homodimer. Within each dimer, one monomer is responsible for RNA recognition and catalysis, while the other monomer binds to the replacement base PreQ1.</text>
</comment>
<dbReference type="GO" id="GO:0008479">
    <property type="term" value="F:tRNA-guanosine(34) queuine transglycosylase activity"/>
    <property type="evidence" value="ECO:0007669"/>
    <property type="project" value="UniProtKB-UniRule"/>
</dbReference>
<dbReference type="NCBIfam" id="TIGR00449">
    <property type="entry name" value="tgt_general"/>
    <property type="match status" value="1"/>
</dbReference>
<dbReference type="Pfam" id="PF01702">
    <property type="entry name" value="TGT"/>
    <property type="match status" value="1"/>
</dbReference>
<dbReference type="HAMAP" id="MF_00168">
    <property type="entry name" value="Q_tRNA_Tgt"/>
    <property type="match status" value="1"/>
</dbReference>
<feature type="active site" description="Nucleophile" evidence="4">
    <location>
        <position position="258"/>
    </location>
</feature>
<gene>
    <name evidence="4" type="primary">tgt</name>
    <name evidence="7" type="ORF">ENS29_09195</name>
</gene>
<dbReference type="PANTHER" id="PTHR46499">
    <property type="entry name" value="QUEUINE TRNA-RIBOSYLTRANSFERASE"/>
    <property type="match status" value="1"/>
</dbReference>
<feature type="domain" description="tRNA-guanine(15) transglycosylase-like" evidence="6">
    <location>
        <begin position="8"/>
        <end position="360"/>
    </location>
</feature>
<dbReference type="GO" id="GO:0046872">
    <property type="term" value="F:metal ion binding"/>
    <property type="evidence" value="ECO:0007669"/>
    <property type="project" value="UniProtKB-KW"/>
</dbReference>
<keyword evidence="2 4" id="KW-0808">Transferase</keyword>
<dbReference type="InterPro" id="IPR036511">
    <property type="entry name" value="TGT-like_sf"/>
</dbReference>
<dbReference type="InterPro" id="IPR002616">
    <property type="entry name" value="tRNA_ribo_trans-like"/>
</dbReference>
<evidence type="ECO:0000256" key="2">
    <source>
        <dbReference type="ARBA" id="ARBA00022679"/>
    </source>
</evidence>
<dbReference type="AlphaFoldDB" id="A0A7C4RNT9"/>
<evidence type="ECO:0000256" key="5">
    <source>
        <dbReference type="SAM" id="MobiDB-lite"/>
    </source>
</evidence>
<feature type="binding site" evidence="4">
    <location>
        <position position="327"/>
    </location>
    <ligand>
        <name>Zn(2+)</name>
        <dbReference type="ChEBI" id="CHEBI:29105"/>
    </ligand>
</feature>
<dbReference type="NCBIfam" id="TIGR00430">
    <property type="entry name" value="Q_tRNA_tgt"/>
    <property type="match status" value="1"/>
</dbReference>
<evidence type="ECO:0000256" key="1">
    <source>
        <dbReference type="ARBA" id="ARBA00022676"/>
    </source>
</evidence>
<comment type="cofactor">
    <cofactor evidence="4">
        <name>Zn(2+)</name>
        <dbReference type="ChEBI" id="CHEBI:29105"/>
    </cofactor>
    <text evidence="4">Binds 1 zinc ion per subunit.</text>
</comment>
<comment type="caution">
    <text evidence="7">The sequence shown here is derived from an EMBL/GenBank/DDBJ whole genome shotgun (WGS) entry which is preliminary data.</text>
</comment>
<proteinExistence type="inferred from homology"/>
<reference evidence="7" key="1">
    <citation type="journal article" date="2020" name="mSystems">
        <title>Genome- and Community-Level Interaction Insights into Carbon Utilization and Element Cycling Functions of Hydrothermarchaeota in Hydrothermal Sediment.</title>
        <authorList>
            <person name="Zhou Z."/>
            <person name="Liu Y."/>
            <person name="Xu W."/>
            <person name="Pan J."/>
            <person name="Luo Z.H."/>
            <person name="Li M."/>
        </authorList>
    </citation>
    <scope>NUCLEOTIDE SEQUENCE [LARGE SCALE GENOMIC DNA]</scope>
    <source>
        <strain evidence="7">SpSt-477</strain>
    </source>
</reference>
<dbReference type="EMBL" id="DSUH01000216">
    <property type="protein sequence ID" value="HGU33015.1"/>
    <property type="molecule type" value="Genomic_DNA"/>
</dbReference>
<keyword evidence="1 4" id="KW-0328">Glycosyltransferase</keyword>
<name>A0A7C4RNT9_9BACT</name>
<feature type="active site" description="Proton acceptor" evidence="4">
    <location>
        <position position="86"/>
    </location>
</feature>
<evidence type="ECO:0000256" key="3">
    <source>
        <dbReference type="ARBA" id="ARBA00022694"/>
    </source>
</evidence>
<evidence type="ECO:0000313" key="7">
    <source>
        <dbReference type="EMBL" id="HGU33015.1"/>
    </source>
</evidence>
<feature type="binding site" evidence="4">
    <location>
        <position position="181"/>
    </location>
    <ligand>
        <name>substrate</name>
    </ligand>
</feature>
<dbReference type="GO" id="GO:0008616">
    <property type="term" value="P:tRNA queuosine(34) biosynthetic process"/>
    <property type="evidence" value="ECO:0007669"/>
    <property type="project" value="UniProtKB-UniRule"/>
</dbReference>
<evidence type="ECO:0000259" key="6">
    <source>
        <dbReference type="Pfam" id="PF01702"/>
    </source>
</evidence>
<sequence>MHTIDPCGARRAEFTTTHGTVETPAFMPVGTAGFVRSTTPKDVMQTGAQVLLANTYHLMMSERLATVQRAGGLHPFMGWKRTILTDSGGFQVFSLPDKQITEDGVTFSFQEDGERLFLSPERSMELQMQLGADIVMAFDECVEYPASESYVAESLARTTRWAERCRKSPLQEHQFLFGIVQGGVYPELRTESARQITAIDFDGFAIGGVSVGEGFDLMAAVVRHTAPLLPENKPRYLMGVGLPEDILEAVSAGMDMFDCVIPTRYARNGTLFTRTGKIRIMDKNFRKDRFPIDTGCRCYTCQTYSRMVLRYLFFSHDPLAETLATIHNLTFYQDLMRDIRIAIEKHQFEAFRKRWLETYGRKSAPASPRPPSETEKPRSSPPKPHKPGPGKPKDSEAVQRVLQRFVRR</sequence>
<feature type="binding site" evidence="4">
    <location>
        <position position="296"/>
    </location>
    <ligand>
        <name>Zn(2+)</name>
        <dbReference type="ChEBI" id="CHEBI:29105"/>
    </ligand>
</feature>
<feature type="region of interest" description="Disordered" evidence="5">
    <location>
        <begin position="361"/>
        <end position="397"/>
    </location>
</feature>